<name>A0A1I7XSR8_HETBA</name>
<reference evidence="3" key="1">
    <citation type="submission" date="2016-11" db="UniProtKB">
        <authorList>
            <consortium name="WormBaseParasite"/>
        </authorList>
    </citation>
    <scope>IDENTIFICATION</scope>
</reference>
<dbReference type="GO" id="GO:0003697">
    <property type="term" value="F:single-stranded DNA binding"/>
    <property type="evidence" value="ECO:0007669"/>
    <property type="project" value="TreeGrafter"/>
</dbReference>
<dbReference type="GO" id="GO:0000014">
    <property type="term" value="F:single-stranded DNA endodeoxyribonuclease activity"/>
    <property type="evidence" value="ECO:0007669"/>
    <property type="project" value="TreeGrafter"/>
</dbReference>
<dbReference type="GO" id="GO:0044774">
    <property type="term" value="P:mitotic DNA integrity checkpoint signaling"/>
    <property type="evidence" value="ECO:0007669"/>
    <property type="project" value="TreeGrafter"/>
</dbReference>
<dbReference type="PANTHER" id="PTHR46060:SF2">
    <property type="entry name" value="HISTONE-LYSINE N-METHYLTRANSFERASE SETMAR"/>
    <property type="match status" value="1"/>
</dbReference>
<evidence type="ECO:0000313" key="2">
    <source>
        <dbReference type="Proteomes" id="UP000095283"/>
    </source>
</evidence>
<dbReference type="AlphaFoldDB" id="A0A1I7XSR8"/>
<dbReference type="PANTHER" id="PTHR46060">
    <property type="entry name" value="MARINER MOS1 TRANSPOSASE-LIKE PROTEIN"/>
    <property type="match status" value="1"/>
</dbReference>
<proteinExistence type="predicted"/>
<dbReference type="GO" id="GO:0006303">
    <property type="term" value="P:double-strand break repair via nonhomologous end joining"/>
    <property type="evidence" value="ECO:0007669"/>
    <property type="project" value="TreeGrafter"/>
</dbReference>
<dbReference type="Pfam" id="PF17906">
    <property type="entry name" value="HTH_48"/>
    <property type="match status" value="1"/>
</dbReference>
<dbReference type="GO" id="GO:0035861">
    <property type="term" value="C:site of double-strand break"/>
    <property type="evidence" value="ECO:0007669"/>
    <property type="project" value="TreeGrafter"/>
</dbReference>
<dbReference type="Gene3D" id="1.10.10.1450">
    <property type="match status" value="1"/>
</dbReference>
<dbReference type="GO" id="GO:0000793">
    <property type="term" value="C:condensed chromosome"/>
    <property type="evidence" value="ECO:0007669"/>
    <property type="project" value="TreeGrafter"/>
</dbReference>
<dbReference type="GO" id="GO:0015074">
    <property type="term" value="P:DNA integration"/>
    <property type="evidence" value="ECO:0007669"/>
    <property type="project" value="TreeGrafter"/>
</dbReference>
<dbReference type="GO" id="GO:0003690">
    <property type="term" value="F:double-stranded DNA binding"/>
    <property type="evidence" value="ECO:0007669"/>
    <property type="project" value="TreeGrafter"/>
</dbReference>
<dbReference type="InterPro" id="IPR041426">
    <property type="entry name" value="Mos1_HTH"/>
</dbReference>
<feature type="domain" description="Mos1 transposase HTH" evidence="1">
    <location>
        <begin position="24"/>
        <end position="71"/>
    </location>
</feature>
<dbReference type="GO" id="GO:0046975">
    <property type="term" value="F:histone H3K36 methyltransferase activity"/>
    <property type="evidence" value="ECO:0007669"/>
    <property type="project" value="TreeGrafter"/>
</dbReference>
<sequence length="137" mass="15851">MRKPWTILVRRIHAENRRLETVKNLQTIVLYELKLGRKTAETACNINRAFGEGTVNERTAQHWFRRFHDGDERLEGEEDRRRPLVIDDSQLRAIVLVDSRKTTRGVAEELDVDHSTVFESCTKLGNQKSSTNGCRTS</sequence>
<dbReference type="Proteomes" id="UP000095283">
    <property type="component" value="Unplaced"/>
</dbReference>
<dbReference type="GO" id="GO:0031297">
    <property type="term" value="P:replication fork processing"/>
    <property type="evidence" value="ECO:0007669"/>
    <property type="project" value="TreeGrafter"/>
</dbReference>
<evidence type="ECO:0000313" key="3">
    <source>
        <dbReference type="WBParaSite" id="Hba_20784"/>
    </source>
</evidence>
<dbReference type="WBParaSite" id="Hba_20784">
    <property type="protein sequence ID" value="Hba_20784"/>
    <property type="gene ID" value="Hba_20784"/>
</dbReference>
<dbReference type="InterPro" id="IPR052709">
    <property type="entry name" value="Transposase-MT_Hybrid"/>
</dbReference>
<accession>A0A1I7XSR8</accession>
<organism evidence="2 3">
    <name type="scientific">Heterorhabditis bacteriophora</name>
    <name type="common">Entomopathogenic nematode worm</name>
    <dbReference type="NCBI Taxonomy" id="37862"/>
    <lineage>
        <taxon>Eukaryota</taxon>
        <taxon>Metazoa</taxon>
        <taxon>Ecdysozoa</taxon>
        <taxon>Nematoda</taxon>
        <taxon>Chromadorea</taxon>
        <taxon>Rhabditida</taxon>
        <taxon>Rhabditina</taxon>
        <taxon>Rhabditomorpha</taxon>
        <taxon>Strongyloidea</taxon>
        <taxon>Heterorhabditidae</taxon>
        <taxon>Heterorhabditis</taxon>
    </lineage>
</organism>
<evidence type="ECO:0000259" key="1">
    <source>
        <dbReference type="Pfam" id="PF17906"/>
    </source>
</evidence>
<protein>
    <submittedName>
        <fullName evidence="3">HTH_48 domain-containing protein</fullName>
    </submittedName>
</protein>
<dbReference type="GO" id="GO:0042800">
    <property type="term" value="F:histone H3K4 methyltransferase activity"/>
    <property type="evidence" value="ECO:0007669"/>
    <property type="project" value="TreeGrafter"/>
</dbReference>
<dbReference type="GO" id="GO:0044547">
    <property type="term" value="F:DNA topoisomerase binding"/>
    <property type="evidence" value="ECO:0007669"/>
    <property type="project" value="TreeGrafter"/>
</dbReference>
<dbReference type="GO" id="GO:0000729">
    <property type="term" value="P:DNA double-strand break processing"/>
    <property type="evidence" value="ECO:0007669"/>
    <property type="project" value="TreeGrafter"/>
</dbReference>
<keyword evidence="2" id="KW-1185">Reference proteome</keyword>
<dbReference type="GO" id="GO:0005634">
    <property type="term" value="C:nucleus"/>
    <property type="evidence" value="ECO:0007669"/>
    <property type="project" value="TreeGrafter"/>
</dbReference>